<keyword evidence="2" id="KW-1185">Reference proteome</keyword>
<proteinExistence type="predicted"/>
<evidence type="ECO:0000313" key="2">
    <source>
        <dbReference type="Proteomes" id="UP000252558"/>
    </source>
</evidence>
<sequence length="372" mass="39540">MTALILDRLQTQSSHFASREQSREIVRRGEGLPASNRNTAPQTAAQPSAVQAGLANAEADLAQQQAQRLAASANLNSASSLANLSLISPEASDAVPDLDALPLTPELRVAVQMMEALAGRKFELFALDHLPQQSAAAAGFTYSAQAQLSVEMTAPVDDTPVLVIERVSEQERMSFSASGQVTLANGDSQVFSVSLMMARDQQQVNLSATTAGALKDPLVLNLGGNGVSLSEQKHEIDLDADGETESVAMLGKQSFYLVLDSNGNGEVDDGRELFGALSGNGFADLAAFDEDGNGFVDQGDSVFNQLRLWQPQTEQWLSLADVDVMALYVGSESTPFMLKDSDMSLQGAVRSTGFFLRNEGPAGTLQQIDLVV</sequence>
<organism evidence="1 2">
    <name type="scientific">Corallincola holothuriorum</name>
    <dbReference type="NCBI Taxonomy" id="2282215"/>
    <lineage>
        <taxon>Bacteria</taxon>
        <taxon>Pseudomonadati</taxon>
        <taxon>Pseudomonadota</taxon>
        <taxon>Gammaproteobacteria</taxon>
        <taxon>Alteromonadales</taxon>
        <taxon>Psychromonadaceae</taxon>
        <taxon>Corallincola</taxon>
    </lineage>
</organism>
<dbReference type="Proteomes" id="UP000252558">
    <property type="component" value="Unassembled WGS sequence"/>
</dbReference>
<name>A0A368NIT7_9GAMM</name>
<dbReference type="EMBL" id="QPID01000005">
    <property type="protein sequence ID" value="RCU50020.1"/>
    <property type="molecule type" value="Genomic_DNA"/>
</dbReference>
<comment type="caution">
    <text evidence="1">The sequence shown here is derived from an EMBL/GenBank/DDBJ whole genome shotgun (WGS) entry which is preliminary data.</text>
</comment>
<reference evidence="1 2" key="1">
    <citation type="submission" date="2018-07" db="EMBL/GenBank/DDBJ databases">
        <title>Corallincola holothuriorum sp. nov., a new facultative anaerobe isolated from sea cucumber Apostichopus japonicus.</title>
        <authorList>
            <person name="Xia H."/>
        </authorList>
    </citation>
    <scope>NUCLEOTIDE SEQUENCE [LARGE SCALE GENOMIC DNA]</scope>
    <source>
        <strain evidence="1 2">C4</strain>
    </source>
</reference>
<evidence type="ECO:0000313" key="1">
    <source>
        <dbReference type="EMBL" id="RCU50020.1"/>
    </source>
</evidence>
<dbReference type="PANTHER" id="PTHR39431:SF1">
    <property type="entry name" value="FRPA_C-RELATED PROTEIN"/>
    <property type="match status" value="1"/>
</dbReference>
<dbReference type="RefSeq" id="WP_114338307.1">
    <property type="nucleotide sequence ID" value="NZ_QPID01000005.1"/>
</dbReference>
<dbReference type="OrthoDB" id="1676884at2"/>
<accession>A0A368NIT7</accession>
<evidence type="ECO:0008006" key="3">
    <source>
        <dbReference type="Google" id="ProtNLM"/>
    </source>
</evidence>
<dbReference type="AlphaFoldDB" id="A0A368NIT7"/>
<protein>
    <recommendedName>
        <fullName evidence="3">VCBS repeat-containing protein</fullName>
    </recommendedName>
</protein>
<gene>
    <name evidence="1" type="ORF">DU002_10395</name>
</gene>
<dbReference type="PANTHER" id="PTHR39431">
    <property type="entry name" value="FRPA/C-RELATED PROTEIN"/>
    <property type="match status" value="1"/>
</dbReference>